<name>A0A1B9GPA8_9TREE</name>
<dbReference type="EMBL" id="KV700128">
    <property type="protein sequence ID" value="OCF32857.1"/>
    <property type="molecule type" value="Genomic_DNA"/>
</dbReference>
<reference evidence="2 3" key="1">
    <citation type="submission" date="2013-07" db="EMBL/GenBank/DDBJ databases">
        <title>The Genome Sequence of Cryptococcus heveanensis BCC8398.</title>
        <authorList>
            <consortium name="The Broad Institute Genome Sequencing Platform"/>
            <person name="Cuomo C."/>
            <person name="Litvintseva A."/>
            <person name="Chen Y."/>
            <person name="Heitman J."/>
            <person name="Sun S."/>
            <person name="Springer D."/>
            <person name="Dromer F."/>
            <person name="Young S.K."/>
            <person name="Zeng Q."/>
            <person name="Gargeya S."/>
            <person name="Fitzgerald M."/>
            <person name="Abouelleil A."/>
            <person name="Alvarado L."/>
            <person name="Berlin A.M."/>
            <person name="Chapman S.B."/>
            <person name="Dewar J."/>
            <person name="Goldberg J."/>
            <person name="Griggs A."/>
            <person name="Gujja S."/>
            <person name="Hansen M."/>
            <person name="Howarth C."/>
            <person name="Imamovic A."/>
            <person name="Larimer J."/>
            <person name="McCowan C."/>
            <person name="Murphy C."/>
            <person name="Pearson M."/>
            <person name="Priest M."/>
            <person name="Roberts A."/>
            <person name="Saif S."/>
            <person name="Shea T."/>
            <person name="Sykes S."/>
            <person name="Wortman J."/>
            <person name="Nusbaum C."/>
            <person name="Birren B."/>
        </authorList>
    </citation>
    <scope>NUCLEOTIDE SEQUENCE [LARGE SCALE GENOMIC DNA]</scope>
    <source>
        <strain evidence="2 3">BCC8398</strain>
    </source>
</reference>
<feature type="region of interest" description="Disordered" evidence="1">
    <location>
        <begin position="106"/>
        <end position="132"/>
    </location>
</feature>
<dbReference type="STRING" id="1296120.A0A1B9GPA8"/>
<evidence type="ECO:0000313" key="2">
    <source>
        <dbReference type="EMBL" id="OCF32857.1"/>
    </source>
</evidence>
<protein>
    <submittedName>
        <fullName evidence="2">Uncharacterized protein</fullName>
    </submittedName>
</protein>
<gene>
    <name evidence="2" type="ORF">I316_05494</name>
</gene>
<dbReference type="Proteomes" id="UP000092666">
    <property type="component" value="Unassembled WGS sequence"/>
</dbReference>
<evidence type="ECO:0000256" key="1">
    <source>
        <dbReference type="SAM" id="MobiDB-lite"/>
    </source>
</evidence>
<feature type="region of interest" description="Disordered" evidence="1">
    <location>
        <begin position="70"/>
        <end position="94"/>
    </location>
</feature>
<reference evidence="3" key="2">
    <citation type="submission" date="2013-12" db="EMBL/GenBank/DDBJ databases">
        <title>Evolution of pathogenesis and genome organization in the Tremellales.</title>
        <authorList>
            <person name="Cuomo C."/>
            <person name="Litvintseva A."/>
            <person name="Heitman J."/>
            <person name="Chen Y."/>
            <person name="Sun S."/>
            <person name="Springer D."/>
            <person name="Dromer F."/>
            <person name="Young S."/>
            <person name="Zeng Q."/>
            <person name="Chapman S."/>
            <person name="Gujja S."/>
            <person name="Saif S."/>
            <person name="Birren B."/>
        </authorList>
    </citation>
    <scope>NUCLEOTIDE SEQUENCE [LARGE SCALE GENOMIC DNA]</scope>
    <source>
        <strain evidence="3">BCC8398</strain>
    </source>
</reference>
<accession>A0A1B9GPA8</accession>
<dbReference type="OrthoDB" id="17102at2759"/>
<evidence type="ECO:0000313" key="3">
    <source>
        <dbReference type="Proteomes" id="UP000092666"/>
    </source>
</evidence>
<sequence length="182" mass="19809">MPSPFVIVSSARRGSSLGSSKIASRTLAPLALQRQELDITWFKKKELDIKCQVSIRENCTTMGKELGKEFRQSWQPSRQHSPAPLPSSASCGRTSDFESKAALERLTSDKRASGARSPGGSGRLTQGSQQNGPIRDEVFAVGYAMGLIGGGRSWVISELSYAKQKQPDGTCQTRAEHLVRRA</sequence>
<dbReference type="AlphaFoldDB" id="A0A1B9GPA8"/>
<proteinExistence type="predicted"/>
<organism evidence="2 3">
    <name type="scientific">Kwoniella heveanensis BCC8398</name>
    <dbReference type="NCBI Taxonomy" id="1296120"/>
    <lineage>
        <taxon>Eukaryota</taxon>
        <taxon>Fungi</taxon>
        <taxon>Dikarya</taxon>
        <taxon>Basidiomycota</taxon>
        <taxon>Agaricomycotina</taxon>
        <taxon>Tremellomycetes</taxon>
        <taxon>Tremellales</taxon>
        <taxon>Cryptococcaceae</taxon>
        <taxon>Kwoniella</taxon>
    </lineage>
</organism>
<keyword evidence="3" id="KW-1185">Reference proteome</keyword>